<keyword evidence="5" id="KW-1185">Reference proteome</keyword>
<dbReference type="AlphaFoldDB" id="A0A813GXI8"/>
<accession>A0A813GXI8</accession>
<evidence type="ECO:0000256" key="2">
    <source>
        <dbReference type="ARBA" id="ARBA00022801"/>
    </source>
</evidence>
<dbReference type="InterPro" id="IPR003140">
    <property type="entry name" value="PLipase/COase/thioEstase"/>
</dbReference>
<dbReference type="OrthoDB" id="2418081at2759"/>
<dbReference type="GO" id="GO:0008474">
    <property type="term" value="F:palmitoyl-(protein) hydrolase activity"/>
    <property type="evidence" value="ECO:0007669"/>
    <property type="project" value="TreeGrafter"/>
</dbReference>
<dbReference type="OMA" id="WYDILAM"/>
<evidence type="ECO:0000256" key="1">
    <source>
        <dbReference type="ARBA" id="ARBA00006499"/>
    </source>
</evidence>
<evidence type="ECO:0000259" key="3">
    <source>
        <dbReference type="Pfam" id="PF02230"/>
    </source>
</evidence>
<comment type="similarity">
    <text evidence="1">Belongs to the AB hydrolase superfamily. AB hydrolase 2 family.</text>
</comment>
<dbReference type="GO" id="GO:0005737">
    <property type="term" value="C:cytoplasm"/>
    <property type="evidence" value="ECO:0007669"/>
    <property type="project" value="TreeGrafter"/>
</dbReference>
<dbReference type="InterPro" id="IPR029058">
    <property type="entry name" value="AB_hydrolase_fold"/>
</dbReference>
<gene>
    <name evidence="4" type="ORF">PGLA1383_LOCUS46386</name>
</gene>
<feature type="domain" description="Phospholipase/carboxylesterase/thioesterase" evidence="3">
    <location>
        <begin position="62"/>
        <end position="273"/>
    </location>
</feature>
<comment type="caution">
    <text evidence="4">The sequence shown here is derived from an EMBL/GenBank/DDBJ whole genome shotgun (WGS) entry which is preliminary data.</text>
</comment>
<reference evidence="4" key="1">
    <citation type="submission" date="2021-02" db="EMBL/GenBank/DDBJ databases">
        <authorList>
            <person name="Dougan E. K."/>
            <person name="Rhodes N."/>
            <person name="Thang M."/>
            <person name="Chan C."/>
        </authorList>
    </citation>
    <scope>NUCLEOTIDE SEQUENCE</scope>
</reference>
<organism evidence="4 5">
    <name type="scientific">Polarella glacialis</name>
    <name type="common">Dinoflagellate</name>
    <dbReference type="NCBI Taxonomy" id="89957"/>
    <lineage>
        <taxon>Eukaryota</taxon>
        <taxon>Sar</taxon>
        <taxon>Alveolata</taxon>
        <taxon>Dinophyceae</taxon>
        <taxon>Suessiales</taxon>
        <taxon>Suessiaceae</taxon>
        <taxon>Polarella</taxon>
    </lineage>
</organism>
<proteinExistence type="inferred from homology"/>
<dbReference type="EMBL" id="CAJNNV010029759">
    <property type="protein sequence ID" value="CAE8629986.1"/>
    <property type="molecule type" value="Genomic_DNA"/>
</dbReference>
<dbReference type="PANTHER" id="PTHR10655:SF17">
    <property type="entry name" value="LYSOPHOSPHOLIPASE-LIKE PROTEIN 1"/>
    <property type="match status" value="1"/>
</dbReference>
<keyword evidence="2" id="KW-0378">Hydrolase</keyword>
<protein>
    <recommendedName>
        <fullName evidence="3">Phospholipase/carboxylesterase/thioesterase domain-containing protein</fullName>
    </recommendedName>
</protein>
<sequence length="280" mass="29557">MAIRRLSRGGISEAAKRLLLGVALGVVAVLAASSICFQAPRPQLQHARRQGLSSRASFGRLFVEEAPAQHDATVIWLHGLGDTGEGWADVGPQLQQLVPSARFLFPTAQTQPVSVNSGMSMPSWFDINSLEPELFALNPPGFAESVAYVLKLVQEQIDAGIAPERIVLAGFSQGGAVVLEAALGESRTAVGGVLVLSSFLGSKLPKSGSAEALPPVHFFHGEADPVVPMDWGQRSFSLVQAAGAGATFRSYPDMQHSLCQNELHDIAAALSKLLGSEQAL</sequence>
<name>A0A813GXI8_POLGL</name>
<dbReference type="Gene3D" id="3.40.50.1820">
    <property type="entry name" value="alpha/beta hydrolase"/>
    <property type="match status" value="1"/>
</dbReference>
<dbReference type="InterPro" id="IPR050565">
    <property type="entry name" value="LYPA1-2/EST-like"/>
</dbReference>
<dbReference type="Pfam" id="PF02230">
    <property type="entry name" value="Abhydrolase_2"/>
    <property type="match status" value="1"/>
</dbReference>
<dbReference type="PANTHER" id="PTHR10655">
    <property type="entry name" value="LYSOPHOSPHOLIPASE-RELATED"/>
    <property type="match status" value="1"/>
</dbReference>
<dbReference type="GO" id="GO:0052689">
    <property type="term" value="F:carboxylic ester hydrolase activity"/>
    <property type="evidence" value="ECO:0007669"/>
    <property type="project" value="TreeGrafter"/>
</dbReference>
<evidence type="ECO:0000313" key="5">
    <source>
        <dbReference type="Proteomes" id="UP000654075"/>
    </source>
</evidence>
<evidence type="ECO:0000313" key="4">
    <source>
        <dbReference type="EMBL" id="CAE8629986.1"/>
    </source>
</evidence>
<dbReference type="Proteomes" id="UP000654075">
    <property type="component" value="Unassembled WGS sequence"/>
</dbReference>
<dbReference type="SUPFAM" id="SSF53474">
    <property type="entry name" value="alpha/beta-Hydrolases"/>
    <property type="match status" value="1"/>
</dbReference>